<dbReference type="PROSITE" id="PS00107">
    <property type="entry name" value="PROTEIN_KINASE_ATP"/>
    <property type="match status" value="1"/>
</dbReference>
<keyword evidence="3" id="KW-0418">Kinase</keyword>
<reference evidence="9" key="1">
    <citation type="journal article" date="2019" name="Int. J. Syst. Evol. Microbiol.">
        <title>The Global Catalogue of Microorganisms (GCM) 10K type strain sequencing project: providing services to taxonomists for standard genome sequencing and annotation.</title>
        <authorList>
            <consortium name="The Broad Institute Genomics Platform"/>
            <consortium name="The Broad Institute Genome Sequencing Center for Infectious Disease"/>
            <person name="Wu L."/>
            <person name="Ma J."/>
        </authorList>
    </citation>
    <scope>NUCLEOTIDE SEQUENCE [LARGE SCALE GENOMIC DNA]</scope>
    <source>
        <strain evidence="9">JCM 18204</strain>
    </source>
</reference>
<dbReference type="PANTHER" id="PTHR43289:SF6">
    <property type="entry name" value="SERINE_THREONINE-PROTEIN KINASE NEKL-3"/>
    <property type="match status" value="1"/>
</dbReference>
<dbReference type="InterPro" id="IPR000719">
    <property type="entry name" value="Prot_kinase_dom"/>
</dbReference>
<keyword evidence="1" id="KW-0808">Transferase</keyword>
<sequence>MPEVAGYRLLRILGHGGMSTVYLGQQLSLGREVAIKVMRQEVLTDEIGRRRFENEARTIARLDHPHIVHIHEVGRTREGQPYYAMPVFPRGHLGKRNLTRDESRVREILEALLSALAYAHGRGVVHRDVKAENVLFDEAERPMLTDFGIALRRGYGARVTTAGVAVGSTAYMAPEQARGTDVDPRADLYSLGVLAWEMLAGSLPYKAEDGLSMALKHVQDPIPRLPPHLAHWQRFFNRALAKSPGERFTDAQDMQDALRRVPHAQKQPLRAALARMRSRTGPKQLAIAAVVVAAIGGGIALLMHLERQSTERAFARYTASAPAIATALPATTDLDPTRGAPLPDPTDSMLRAAPESAAQRFIVDATRQLQQRRLIAPSGDNAYDSVMTAWRTDPSHDGLAAVSNRLFAALGDETEQRLRKGEDTAVRDLVSRMTRLAEQDRSGGNAQMAQVRKRLGATLSSRMDQAQQKLDRTAAQRVVASAKTLGMDNAQVAALQARAAKIAQPGDRVADTVGDMTLVQAGGKLVAVSRNSVTRNDYSEFAKATGRPASLCREKASLLRVLAPRTWETPGFEQSGAGAVVCVSWQDAEAFARWQSQRSKLRYRLPSAAEAQAAARSDNGKAVAEWLNDCAGGSCARRMTSGRSWRGAGGGRPLDATRGYDDVGFRLVREL</sequence>
<dbReference type="Gene3D" id="3.30.200.20">
    <property type="entry name" value="Phosphorylase Kinase, domain 1"/>
    <property type="match status" value="1"/>
</dbReference>
<dbReference type="PANTHER" id="PTHR43289">
    <property type="entry name" value="MITOGEN-ACTIVATED PROTEIN KINASE KINASE KINASE 20-RELATED"/>
    <property type="match status" value="1"/>
</dbReference>
<dbReference type="InterPro" id="IPR016187">
    <property type="entry name" value="CTDL_fold"/>
</dbReference>
<dbReference type="Pfam" id="PF00069">
    <property type="entry name" value="Pkinase"/>
    <property type="match status" value="1"/>
</dbReference>
<dbReference type="InterPro" id="IPR008271">
    <property type="entry name" value="Ser/Thr_kinase_AS"/>
</dbReference>
<evidence type="ECO:0000256" key="5">
    <source>
        <dbReference type="PROSITE-ProRule" id="PRU10141"/>
    </source>
</evidence>
<feature type="domain" description="Protein kinase" evidence="7">
    <location>
        <begin position="7"/>
        <end position="259"/>
    </location>
</feature>
<keyword evidence="2 5" id="KW-0547">Nucleotide-binding</keyword>
<evidence type="ECO:0000256" key="2">
    <source>
        <dbReference type="ARBA" id="ARBA00022741"/>
    </source>
</evidence>
<dbReference type="SUPFAM" id="SSF56436">
    <property type="entry name" value="C-type lectin-like"/>
    <property type="match status" value="1"/>
</dbReference>
<keyword evidence="6" id="KW-0812">Transmembrane</keyword>
<dbReference type="Pfam" id="PF03781">
    <property type="entry name" value="FGE-sulfatase"/>
    <property type="match status" value="1"/>
</dbReference>
<dbReference type="InterPro" id="IPR011009">
    <property type="entry name" value="Kinase-like_dom_sf"/>
</dbReference>
<keyword evidence="6" id="KW-1133">Transmembrane helix</keyword>
<dbReference type="Gene3D" id="3.90.1580.10">
    <property type="entry name" value="paralog of FGE (formylglycine-generating enzyme)"/>
    <property type="match status" value="1"/>
</dbReference>
<dbReference type="InterPro" id="IPR005532">
    <property type="entry name" value="SUMF_dom"/>
</dbReference>
<evidence type="ECO:0000256" key="4">
    <source>
        <dbReference type="ARBA" id="ARBA00022840"/>
    </source>
</evidence>
<evidence type="ECO:0000313" key="9">
    <source>
        <dbReference type="Proteomes" id="UP001499959"/>
    </source>
</evidence>
<dbReference type="InterPro" id="IPR042095">
    <property type="entry name" value="SUMF_sf"/>
</dbReference>
<dbReference type="EMBL" id="BAABJE010000014">
    <property type="protein sequence ID" value="GAA4799581.1"/>
    <property type="molecule type" value="Genomic_DNA"/>
</dbReference>
<organism evidence="8 9">
    <name type="scientific">Lysobacter hankyongensis</name>
    <dbReference type="NCBI Taxonomy" id="1176535"/>
    <lineage>
        <taxon>Bacteria</taxon>
        <taxon>Pseudomonadati</taxon>
        <taxon>Pseudomonadota</taxon>
        <taxon>Gammaproteobacteria</taxon>
        <taxon>Lysobacterales</taxon>
        <taxon>Lysobacteraceae</taxon>
        <taxon>Lysobacter</taxon>
    </lineage>
</organism>
<dbReference type="InterPro" id="IPR017441">
    <property type="entry name" value="Protein_kinase_ATP_BS"/>
</dbReference>
<dbReference type="Gene3D" id="1.10.510.10">
    <property type="entry name" value="Transferase(Phosphotransferase) domain 1"/>
    <property type="match status" value="1"/>
</dbReference>
<comment type="caution">
    <text evidence="8">The sequence shown here is derived from an EMBL/GenBank/DDBJ whole genome shotgun (WGS) entry which is preliminary data.</text>
</comment>
<keyword evidence="9" id="KW-1185">Reference proteome</keyword>
<proteinExistence type="predicted"/>
<dbReference type="SMART" id="SM00220">
    <property type="entry name" value="S_TKc"/>
    <property type="match status" value="1"/>
</dbReference>
<accession>A0ABP9BUZ1</accession>
<evidence type="ECO:0000259" key="7">
    <source>
        <dbReference type="PROSITE" id="PS50011"/>
    </source>
</evidence>
<dbReference type="PROSITE" id="PS00108">
    <property type="entry name" value="PROTEIN_KINASE_ST"/>
    <property type="match status" value="1"/>
</dbReference>
<dbReference type="PROSITE" id="PS50011">
    <property type="entry name" value="PROTEIN_KINASE_DOM"/>
    <property type="match status" value="1"/>
</dbReference>
<evidence type="ECO:0000256" key="3">
    <source>
        <dbReference type="ARBA" id="ARBA00022777"/>
    </source>
</evidence>
<evidence type="ECO:0000313" key="8">
    <source>
        <dbReference type="EMBL" id="GAA4799581.1"/>
    </source>
</evidence>
<feature type="transmembrane region" description="Helical" evidence="6">
    <location>
        <begin position="285"/>
        <end position="305"/>
    </location>
</feature>
<evidence type="ECO:0000256" key="6">
    <source>
        <dbReference type="SAM" id="Phobius"/>
    </source>
</evidence>
<keyword evidence="4 5" id="KW-0067">ATP-binding</keyword>
<feature type="binding site" evidence="5">
    <location>
        <position position="36"/>
    </location>
    <ligand>
        <name>ATP</name>
        <dbReference type="ChEBI" id="CHEBI:30616"/>
    </ligand>
</feature>
<dbReference type="Proteomes" id="UP001499959">
    <property type="component" value="Unassembled WGS sequence"/>
</dbReference>
<protein>
    <recommendedName>
        <fullName evidence="7">Protein kinase domain-containing protein</fullName>
    </recommendedName>
</protein>
<evidence type="ECO:0000256" key="1">
    <source>
        <dbReference type="ARBA" id="ARBA00022679"/>
    </source>
</evidence>
<name>A0ABP9BUZ1_9GAMM</name>
<gene>
    <name evidence="8" type="ORF">GCM10023307_27370</name>
</gene>
<keyword evidence="6" id="KW-0472">Membrane</keyword>
<dbReference type="CDD" id="cd14014">
    <property type="entry name" value="STKc_PknB_like"/>
    <property type="match status" value="1"/>
</dbReference>
<dbReference type="SUPFAM" id="SSF56112">
    <property type="entry name" value="Protein kinase-like (PK-like)"/>
    <property type="match status" value="1"/>
</dbReference>